<feature type="transmembrane region" description="Helical" evidence="6">
    <location>
        <begin position="36"/>
        <end position="60"/>
    </location>
</feature>
<dbReference type="PANTHER" id="PTHR22750">
    <property type="entry name" value="G-PROTEIN COUPLED RECEPTOR"/>
    <property type="match status" value="1"/>
</dbReference>
<evidence type="ECO:0000256" key="5">
    <source>
        <dbReference type="ARBA" id="ARBA00023136"/>
    </source>
</evidence>
<evidence type="ECO:0000313" key="8">
    <source>
        <dbReference type="EMBL" id="EDO30956.1"/>
    </source>
</evidence>
<feature type="non-terminal residue" evidence="8">
    <location>
        <position position="141"/>
    </location>
</feature>
<evidence type="ECO:0000256" key="3">
    <source>
        <dbReference type="ARBA" id="ARBA00022692"/>
    </source>
</evidence>
<evidence type="ECO:0000313" key="9">
    <source>
        <dbReference type="Proteomes" id="UP000001593"/>
    </source>
</evidence>
<keyword evidence="5 6" id="KW-0472">Membrane</keyword>
<dbReference type="EMBL" id="DS469957">
    <property type="protein sequence ID" value="EDO30956.1"/>
    <property type="molecule type" value="Genomic_DNA"/>
</dbReference>
<dbReference type="Pfam" id="PF00001">
    <property type="entry name" value="7tm_1"/>
    <property type="match status" value="1"/>
</dbReference>
<keyword evidence="2" id="KW-1003">Cell membrane</keyword>
<dbReference type="PROSITE" id="PS50262">
    <property type="entry name" value="G_PROTEIN_RECEP_F1_2"/>
    <property type="match status" value="1"/>
</dbReference>
<feature type="domain" description="G-protein coupled receptors family 1 profile" evidence="7">
    <location>
        <begin position="15"/>
        <end position="141"/>
    </location>
</feature>
<dbReference type="GO" id="GO:0004930">
    <property type="term" value="F:G protein-coupled receptor activity"/>
    <property type="evidence" value="ECO:0007669"/>
    <property type="project" value="InterPro"/>
</dbReference>
<reference evidence="8 9" key="1">
    <citation type="journal article" date="2007" name="Science">
        <title>Sea anemone genome reveals ancestral eumetazoan gene repertoire and genomic organization.</title>
        <authorList>
            <person name="Putnam N.H."/>
            <person name="Srivastava M."/>
            <person name="Hellsten U."/>
            <person name="Dirks B."/>
            <person name="Chapman J."/>
            <person name="Salamov A."/>
            <person name="Terry A."/>
            <person name="Shapiro H."/>
            <person name="Lindquist E."/>
            <person name="Kapitonov V.V."/>
            <person name="Jurka J."/>
            <person name="Genikhovich G."/>
            <person name="Grigoriev I.V."/>
            <person name="Lucas S.M."/>
            <person name="Steele R.E."/>
            <person name="Finnerty J.R."/>
            <person name="Technau U."/>
            <person name="Martindale M.Q."/>
            <person name="Rokhsar D.S."/>
        </authorList>
    </citation>
    <scope>NUCLEOTIDE SEQUENCE [LARGE SCALE GENOMIC DNA]</scope>
    <source>
        <strain evidence="9">CH2 X CH6</strain>
    </source>
</reference>
<keyword evidence="4 6" id="KW-1133">Transmembrane helix</keyword>
<comment type="subcellular location">
    <subcellularLocation>
        <location evidence="1">Cell membrane</location>
        <topology evidence="1">Multi-pass membrane protein</topology>
    </subcellularLocation>
</comment>
<dbReference type="PhylomeDB" id="A7SZA3"/>
<evidence type="ECO:0000259" key="7">
    <source>
        <dbReference type="PROSITE" id="PS50262"/>
    </source>
</evidence>
<dbReference type="OMA" id="AYCAISM"/>
<evidence type="ECO:0000256" key="4">
    <source>
        <dbReference type="ARBA" id="ARBA00022989"/>
    </source>
</evidence>
<dbReference type="Gene3D" id="1.20.1070.10">
    <property type="entry name" value="Rhodopsin 7-helix transmembrane proteins"/>
    <property type="match status" value="1"/>
</dbReference>
<evidence type="ECO:0000256" key="1">
    <source>
        <dbReference type="ARBA" id="ARBA00004651"/>
    </source>
</evidence>
<dbReference type="InterPro" id="IPR000276">
    <property type="entry name" value="GPCR_Rhodpsn"/>
</dbReference>
<dbReference type="InterPro" id="IPR017452">
    <property type="entry name" value="GPCR_Rhodpsn_7TM"/>
</dbReference>
<dbReference type="AlphaFoldDB" id="A7SZA3"/>
<name>A7SZA3_NEMVE</name>
<keyword evidence="3 6" id="KW-0812">Transmembrane</keyword>
<evidence type="ECO:0000256" key="2">
    <source>
        <dbReference type="ARBA" id="ARBA00022475"/>
    </source>
</evidence>
<feature type="non-terminal residue" evidence="8">
    <location>
        <position position="1"/>
    </location>
</feature>
<protein>
    <recommendedName>
        <fullName evidence="7">G-protein coupled receptors family 1 profile domain-containing protein</fullName>
    </recommendedName>
</protein>
<proteinExistence type="predicted"/>
<gene>
    <name evidence="8" type="ORF">NEMVEDRAFT_v1g138948</name>
</gene>
<dbReference type="Proteomes" id="UP000001593">
    <property type="component" value="Unassembled WGS sequence"/>
</dbReference>
<organism evidence="8 9">
    <name type="scientific">Nematostella vectensis</name>
    <name type="common">Starlet sea anemone</name>
    <dbReference type="NCBI Taxonomy" id="45351"/>
    <lineage>
        <taxon>Eukaryota</taxon>
        <taxon>Metazoa</taxon>
        <taxon>Cnidaria</taxon>
        <taxon>Anthozoa</taxon>
        <taxon>Hexacorallia</taxon>
        <taxon>Actiniaria</taxon>
        <taxon>Edwardsiidae</taxon>
        <taxon>Nematostella</taxon>
    </lineage>
</organism>
<dbReference type="STRING" id="45351.A7SZA3"/>
<sequence>LALFNSLTLLPTMFLNALILITLWRTPVLHTPQMALLANIALSDLIVSIVAQPITITLLVLDLNPSARPKAYCAISMAQLIATTLFGGVSHLGITALTVDRFLALNYHLRYPSIVSMRRVVSVAVIFWGAAVLTSILWIIF</sequence>
<dbReference type="HOGENOM" id="CLU_131292_0_0_1"/>
<accession>A7SZA3</accession>
<dbReference type="InParanoid" id="A7SZA3"/>
<dbReference type="PRINTS" id="PR00237">
    <property type="entry name" value="GPCRRHODOPSN"/>
</dbReference>
<feature type="transmembrane region" description="Helical" evidence="6">
    <location>
        <begin position="6"/>
        <end position="24"/>
    </location>
</feature>
<evidence type="ECO:0000256" key="6">
    <source>
        <dbReference type="SAM" id="Phobius"/>
    </source>
</evidence>
<dbReference type="GO" id="GO:0005886">
    <property type="term" value="C:plasma membrane"/>
    <property type="evidence" value="ECO:0007669"/>
    <property type="project" value="UniProtKB-SubCell"/>
</dbReference>
<feature type="transmembrane region" description="Helical" evidence="6">
    <location>
        <begin position="80"/>
        <end position="99"/>
    </location>
</feature>
<feature type="transmembrane region" description="Helical" evidence="6">
    <location>
        <begin position="120"/>
        <end position="140"/>
    </location>
</feature>
<keyword evidence="9" id="KW-1185">Reference proteome</keyword>
<dbReference type="SUPFAM" id="SSF81321">
    <property type="entry name" value="Family A G protein-coupled receptor-like"/>
    <property type="match status" value="1"/>
</dbReference>